<name>A0A8H3ESL6_9LECA</name>
<gene>
    <name evidence="2" type="ORF">HETSPECPRED_009496</name>
</gene>
<dbReference type="OrthoDB" id="9975114at2759"/>
<feature type="region of interest" description="Disordered" evidence="1">
    <location>
        <begin position="811"/>
        <end position="945"/>
    </location>
</feature>
<feature type="compositionally biased region" description="Polar residues" evidence="1">
    <location>
        <begin position="268"/>
        <end position="294"/>
    </location>
</feature>
<feature type="region of interest" description="Disordered" evidence="1">
    <location>
        <begin position="481"/>
        <end position="510"/>
    </location>
</feature>
<protein>
    <submittedName>
        <fullName evidence="2">Uncharacterized protein</fullName>
    </submittedName>
</protein>
<feature type="region of interest" description="Disordered" evidence="1">
    <location>
        <begin position="153"/>
        <end position="225"/>
    </location>
</feature>
<dbReference type="AlphaFoldDB" id="A0A8H3ESL6"/>
<feature type="compositionally biased region" description="Polar residues" evidence="1">
    <location>
        <begin position="645"/>
        <end position="660"/>
    </location>
</feature>
<sequence length="970" mass="106119">MLSRSNSDAATRLRRAKSTSSVKTYRPGPSDSNSIDPEVAHQHAVVAASRAYEDAHGRVSPQKKAADAKDVAPNDDAGQRLGRRQSVRFTGPSAVSIKQRSITRRQAPESAAARPKLHGAVSFDRGPDILTQDSNGFITASRTAEYVERRVSSTPSSYKKIRKSKSMFNPAKTPSLSFITGSSKKRSQRLSQLVDAGPDNTRPGSRTDFSLSSPAQADATPDNQDTALRLARDTYVRQLEQQRLKEKTSFMEFAKPRKSAKVFRRTVRTSSTNSYGSAVGSATAQSKEPSQPSGLGSRARSVSVLLKNRLKKVFHRQSDPEESLPKQQLDASRPYFGGYMFASNGVQQHYEHHIPPPDGETLRSVDSRGSTVRDASAFVEKPSNPASIRSVRSEVNLAEETSRVSSWADSSAAGSLATNKAKDHKRLSIIHEHGGPYQPSSSMRSYGDLSRRYAAFNDPIRDYSAGGLFSSLKKKIEENERAARLGKSDNQEIPKHQIADLTPRGSSYKARNLSTGTISEESMENHDPFNSAHLANSAILNPSVKSPESNLKENRLDIGDGSQSSPQFSASEDGDVTPRRPLQEVRSAFFPPSTRIERRSTSPFRRAKATSSDEGTVIQTNRTPQMSTISAAGDSRTGFLHVRSLSRSDSIYSRTTSGNTPAPSPSPPSLSDSEDTRGVGTAVVDRKAKKYEKPLSPRQDSGASSAKSSGDWQRWLSKEVAQLEARTLKASEDQEISPASTIGHRREGAQFEDHDVEVGRLQTTATPKQLFPVSREVSIPKASLKSQSIEDLPKRFPLAEIRSSAVTLSKEQSVLKASQSTDQHGRESHASLTNTSSNANLNKRYGMSLKLSPTGSSDTLRTASSLGQLRDRSSGIASPHYSPDREARLRRMQSSNSIETRRPNENKKFYRTENTPPAGSGPENARPSLMTSPSADNYSPGSQLMIERFLGDRRRHMRISEDSSADPAFL</sequence>
<comment type="caution">
    <text evidence="2">The sequence shown here is derived from an EMBL/GenBank/DDBJ whole genome shotgun (WGS) entry which is preliminary data.</text>
</comment>
<feature type="region of interest" description="Disordered" evidence="1">
    <location>
        <begin position="264"/>
        <end position="299"/>
    </location>
</feature>
<feature type="region of interest" description="Disordered" evidence="1">
    <location>
        <begin position="726"/>
        <end position="748"/>
    </location>
</feature>
<evidence type="ECO:0000313" key="2">
    <source>
        <dbReference type="EMBL" id="CAF9909688.1"/>
    </source>
</evidence>
<organism evidence="2 3">
    <name type="scientific">Heterodermia speciosa</name>
    <dbReference type="NCBI Taxonomy" id="116794"/>
    <lineage>
        <taxon>Eukaryota</taxon>
        <taxon>Fungi</taxon>
        <taxon>Dikarya</taxon>
        <taxon>Ascomycota</taxon>
        <taxon>Pezizomycotina</taxon>
        <taxon>Lecanoromycetes</taxon>
        <taxon>OSLEUM clade</taxon>
        <taxon>Lecanoromycetidae</taxon>
        <taxon>Caliciales</taxon>
        <taxon>Physciaceae</taxon>
        <taxon>Heterodermia</taxon>
    </lineage>
</organism>
<dbReference type="Proteomes" id="UP000664521">
    <property type="component" value="Unassembled WGS sequence"/>
</dbReference>
<dbReference type="EMBL" id="CAJPDS010000008">
    <property type="protein sequence ID" value="CAF9909688.1"/>
    <property type="molecule type" value="Genomic_DNA"/>
</dbReference>
<reference evidence="2" key="1">
    <citation type="submission" date="2021-03" db="EMBL/GenBank/DDBJ databases">
        <authorList>
            <person name="Tagirdzhanova G."/>
        </authorList>
    </citation>
    <scope>NUCLEOTIDE SEQUENCE</scope>
</reference>
<proteinExistence type="predicted"/>
<feature type="compositionally biased region" description="Polar residues" evidence="1">
    <location>
        <begin position="811"/>
        <end position="822"/>
    </location>
</feature>
<feature type="compositionally biased region" description="Basic and acidic residues" evidence="1">
    <location>
        <begin position="899"/>
        <end position="911"/>
    </location>
</feature>
<keyword evidence="3" id="KW-1185">Reference proteome</keyword>
<feature type="compositionally biased region" description="Low complexity" evidence="1">
    <location>
        <begin position="700"/>
        <end position="711"/>
    </location>
</feature>
<feature type="compositionally biased region" description="Polar residues" evidence="1">
    <location>
        <begin position="561"/>
        <end position="570"/>
    </location>
</feature>
<accession>A0A8H3ESL6</accession>
<evidence type="ECO:0000313" key="3">
    <source>
        <dbReference type="Proteomes" id="UP000664521"/>
    </source>
</evidence>
<feature type="compositionally biased region" description="Polar residues" evidence="1">
    <location>
        <begin position="202"/>
        <end position="225"/>
    </location>
</feature>
<feature type="compositionally biased region" description="Basic and acidic residues" evidence="1">
    <location>
        <begin position="481"/>
        <end position="498"/>
    </location>
</feature>
<feature type="region of interest" description="Disordered" evidence="1">
    <location>
        <begin position="542"/>
        <end position="713"/>
    </location>
</feature>
<evidence type="ECO:0000256" key="1">
    <source>
        <dbReference type="SAM" id="MobiDB-lite"/>
    </source>
</evidence>
<feature type="compositionally biased region" description="Low complexity" evidence="1">
    <location>
        <begin position="830"/>
        <end position="842"/>
    </location>
</feature>
<feature type="compositionally biased region" description="Polar residues" evidence="1">
    <location>
        <begin position="609"/>
        <end position="630"/>
    </location>
</feature>
<feature type="compositionally biased region" description="Polar residues" evidence="1">
    <location>
        <begin position="172"/>
        <end position="182"/>
    </location>
</feature>
<feature type="compositionally biased region" description="Polar residues" evidence="1">
    <location>
        <begin position="929"/>
        <end position="942"/>
    </location>
</feature>
<feature type="region of interest" description="Disordered" evidence="1">
    <location>
        <begin position="1"/>
        <end position="126"/>
    </location>
</feature>
<feature type="compositionally biased region" description="Polar residues" evidence="1">
    <location>
        <begin position="851"/>
        <end position="867"/>
    </location>
</feature>